<organism evidence="2 3">
    <name type="scientific">Ramlibacter monticola</name>
    <dbReference type="NCBI Taxonomy" id="1926872"/>
    <lineage>
        <taxon>Bacteria</taxon>
        <taxon>Pseudomonadati</taxon>
        <taxon>Pseudomonadota</taxon>
        <taxon>Betaproteobacteria</taxon>
        <taxon>Burkholderiales</taxon>
        <taxon>Comamonadaceae</taxon>
        <taxon>Ramlibacter</taxon>
    </lineage>
</organism>
<protein>
    <submittedName>
        <fullName evidence="2">DUF3016 domain-containing protein</fullName>
    </submittedName>
</protein>
<gene>
    <name evidence="2" type="ORF">JJ685_02470</name>
</gene>
<keyword evidence="1" id="KW-0732">Signal</keyword>
<proteinExistence type="predicted"/>
<comment type="caution">
    <text evidence="2">The sequence shown here is derived from an EMBL/GenBank/DDBJ whole genome shotgun (WGS) entry which is preliminary data.</text>
</comment>
<evidence type="ECO:0000256" key="1">
    <source>
        <dbReference type="SAM" id="SignalP"/>
    </source>
</evidence>
<dbReference type="AlphaFoldDB" id="A0A936YWR1"/>
<dbReference type="EMBL" id="JAEQNE010000001">
    <property type="protein sequence ID" value="MBL0389999.1"/>
    <property type="molecule type" value="Genomic_DNA"/>
</dbReference>
<name>A0A936YWR1_9BURK</name>
<dbReference type="Pfam" id="PF11454">
    <property type="entry name" value="DUF3016"/>
    <property type="match status" value="1"/>
</dbReference>
<reference evidence="2 3" key="1">
    <citation type="journal article" date="2017" name="Int. J. Syst. Evol. Microbiol.">
        <title>Ramlibacter monticola sp. nov., isolated from forest soil.</title>
        <authorList>
            <person name="Chaudhary D.K."/>
            <person name="Kim J."/>
        </authorList>
    </citation>
    <scope>NUCLEOTIDE SEQUENCE [LARGE SCALE GENOMIC DNA]</scope>
    <source>
        <strain evidence="2 3">KACC 19175</strain>
    </source>
</reference>
<feature type="signal peptide" evidence="1">
    <location>
        <begin position="1"/>
        <end position="19"/>
    </location>
</feature>
<keyword evidence="3" id="KW-1185">Reference proteome</keyword>
<sequence>MHKRSILWGGSLFAMAAAAADVSVVFVQPEKYTDSAYSRSFASPRDRAEVERDIEQHLQRLGARFLPEGDSLRVEVLDVDLAGHFEPLRFHSGSEVRIVRDITWPRIQLRYTLTRGDQMVGSGEERLSDMNFLSTPNRYSPDDRLRYEKAMLDNWFESRFGRRR</sequence>
<evidence type="ECO:0000313" key="2">
    <source>
        <dbReference type="EMBL" id="MBL0389999.1"/>
    </source>
</evidence>
<dbReference type="RefSeq" id="WP_201672581.1">
    <property type="nucleotide sequence ID" value="NZ_JAEQNE010000001.1"/>
</dbReference>
<dbReference type="Proteomes" id="UP000599109">
    <property type="component" value="Unassembled WGS sequence"/>
</dbReference>
<evidence type="ECO:0000313" key="3">
    <source>
        <dbReference type="Proteomes" id="UP000599109"/>
    </source>
</evidence>
<feature type="chain" id="PRO_5037174665" evidence="1">
    <location>
        <begin position="20"/>
        <end position="164"/>
    </location>
</feature>
<accession>A0A936YWR1</accession>
<dbReference type="InterPro" id="IPR021557">
    <property type="entry name" value="DUF3016"/>
</dbReference>